<dbReference type="EMBL" id="BAAAZT010000030">
    <property type="protein sequence ID" value="GAA3901258.1"/>
    <property type="molecule type" value="Genomic_DNA"/>
</dbReference>
<evidence type="ECO:0000313" key="2">
    <source>
        <dbReference type="EMBL" id="GAA3901258.1"/>
    </source>
</evidence>
<organism evidence="2 3">
    <name type="scientific">Halomonas cibimaris</name>
    <dbReference type="NCBI Taxonomy" id="657012"/>
    <lineage>
        <taxon>Bacteria</taxon>
        <taxon>Pseudomonadati</taxon>
        <taxon>Pseudomonadota</taxon>
        <taxon>Gammaproteobacteria</taxon>
        <taxon>Oceanospirillales</taxon>
        <taxon>Halomonadaceae</taxon>
        <taxon>Halomonas</taxon>
    </lineage>
</organism>
<sequence>MMNMKTLLAAAVLTLPLVAQAQTPDLQPGQWKFVSVTTVKGDVEMPERTDTERQCITAQDLQSADFGFVEEEQGCELLDQEIRADGLRYTMICRGEGGEATIDGEMRFMGERIEGDVTIDTDSPIGKMTMNTRIEGTYQGECSAD</sequence>
<reference evidence="3" key="1">
    <citation type="journal article" date="2019" name="Int. J. Syst. Evol. Microbiol.">
        <title>The Global Catalogue of Microorganisms (GCM) 10K type strain sequencing project: providing services to taxonomists for standard genome sequencing and annotation.</title>
        <authorList>
            <consortium name="The Broad Institute Genomics Platform"/>
            <consortium name="The Broad Institute Genome Sequencing Center for Infectious Disease"/>
            <person name="Wu L."/>
            <person name="Ma J."/>
        </authorList>
    </citation>
    <scope>NUCLEOTIDE SEQUENCE [LARGE SCALE GENOMIC DNA]</scope>
    <source>
        <strain evidence="3">JCM 16914</strain>
    </source>
</reference>
<name>A0ABP7LG78_9GAMM</name>
<evidence type="ECO:0008006" key="4">
    <source>
        <dbReference type="Google" id="ProtNLM"/>
    </source>
</evidence>
<accession>A0ABP7LG78</accession>
<evidence type="ECO:0000256" key="1">
    <source>
        <dbReference type="SAM" id="SignalP"/>
    </source>
</evidence>
<feature type="signal peptide" evidence="1">
    <location>
        <begin position="1"/>
        <end position="21"/>
    </location>
</feature>
<comment type="caution">
    <text evidence="2">The sequence shown here is derived from an EMBL/GenBank/DDBJ whole genome shotgun (WGS) entry which is preliminary data.</text>
</comment>
<keyword evidence="1" id="KW-0732">Signal</keyword>
<feature type="chain" id="PRO_5046106716" description="DUF3617 family protein" evidence="1">
    <location>
        <begin position="22"/>
        <end position="145"/>
    </location>
</feature>
<protein>
    <recommendedName>
        <fullName evidence="4">DUF3617 family protein</fullName>
    </recommendedName>
</protein>
<keyword evidence="3" id="KW-1185">Reference proteome</keyword>
<dbReference type="Proteomes" id="UP001500133">
    <property type="component" value="Unassembled WGS sequence"/>
</dbReference>
<dbReference type="Pfam" id="PF12276">
    <property type="entry name" value="DUF3617"/>
    <property type="match status" value="1"/>
</dbReference>
<gene>
    <name evidence="2" type="ORF">GCM10022228_09960</name>
</gene>
<evidence type="ECO:0000313" key="3">
    <source>
        <dbReference type="Proteomes" id="UP001500133"/>
    </source>
</evidence>
<dbReference type="InterPro" id="IPR022061">
    <property type="entry name" value="DUF3617"/>
</dbReference>
<proteinExistence type="predicted"/>